<keyword evidence="3" id="KW-1185">Reference proteome</keyword>
<evidence type="ECO:0000256" key="1">
    <source>
        <dbReference type="SAM" id="MobiDB-lite"/>
    </source>
</evidence>
<organism evidence="2 3">
    <name type="scientific">Pseudoprimorskyibacter insulae</name>
    <dbReference type="NCBI Taxonomy" id="1695997"/>
    <lineage>
        <taxon>Bacteria</taxon>
        <taxon>Pseudomonadati</taxon>
        <taxon>Pseudomonadota</taxon>
        <taxon>Alphaproteobacteria</taxon>
        <taxon>Rhodobacterales</taxon>
        <taxon>Paracoccaceae</taxon>
        <taxon>Pseudoprimorskyibacter</taxon>
    </lineage>
</organism>
<protein>
    <submittedName>
        <fullName evidence="2">Uncharacterized protein</fullName>
    </submittedName>
</protein>
<feature type="region of interest" description="Disordered" evidence="1">
    <location>
        <begin position="21"/>
        <end position="49"/>
    </location>
</feature>
<dbReference type="EMBL" id="OMOJ01000001">
    <property type="protein sequence ID" value="SPF78091.1"/>
    <property type="molecule type" value="Genomic_DNA"/>
</dbReference>
<gene>
    <name evidence="2" type="ORF">PRI8871_00682</name>
</gene>
<evidence type="ECO:0000313" key="3">
    <source>
        <dbReference type="Proteomes" id="UP000244904"/>
    </source>
</evidence>
<proteinExistence type="predicted"/>
<dbReference type="AlphaFoldDB" id="A0A2R8APX2"/>
<name>A0A2R8APX2_9RHOB</name>
<accession>A0A2R8APX2</accession>
<reference evidence="3" key="1">
    <citation type="submission" date="2018-03" db="EMBL/GenBank/DDBJ databases">
        <authorList>
            <person name="Rodrigo-Torres L."/>
            <person name="Arahal R. D."/>
            <person name="Lucena T."/>
        </authorList>
    </citation>
    <scope>NUCLEOTIDE SEQUENCE [LARGE SCALE GENOMIC DNA]</scope>
    <source>
        <strain evidence="3">CECT 8871</strain>
    </source>
</reference>
<sequence length="49" mass="5428">MTKRHPALFHSMRKLLSGLRAERRAASHPKAQAALAGTIRPPAKRRVAD</sequence>
<dbReference type="Proteomes" id="UP000244904">
    <property type="component" value="Unassembled WGS sequence"/>
</dbReference>
<evidence type="ECO:0000313" key="2">
    <source>
        <dbReference type="EMBL" id="SPF78091.1"/>
    </source>
</evidence>